<dbReference type="AlphaFoldDB" id="A0A2H0R5R3"/>
<protein>
    <submittedName>
        <fullName evidence="1">Uncharacterized protein</fullName>
    </submittedName>
</protein>
<accession>A0A2H0R5R3</accession>
<proteinExistence type="predicted"/>
<organism evidence="1 2">
    <name type="scientific">Candidatus Yanofskybacteria bacterium CG10_big_fil_rev_8_21_14_0_10_37_15</name>
    <dbReference type="NCBI Taxonomy" id="1975097"/>
    <lineage>
        <taxon>Bacteria</taxon>
        <taxon>Candidatus Yanofskyibacteriota</taxon>
    </lineage>
</organism>
<comment type="caution">
    <text evidence="1">The sequence shown here is derived from an EMBL/GenBank/DDBJ whole genome shotgun (WGS) entry which is preliminary data.</text>
</comment>
<dbReference type="Proteomes" id="UP000230208">
    <property type="component" value="Unassembled WGS sequence"/>
</dbReference>
<sequence length="90" mass="10688">MRFLEHFPKDDNGLYIIYELYSFDNFFRLLLKNKLDHEEAMDFMVSDCSFSALVFQERIHNKKYLKLSVKDTLPSELAASKAKLIYDTLN</sequence>
<dbReference type="EMBL" id="PCXP01000019">
    <property type="protein sequence ID" value="PIR41862.1"/>
    <property type="molecule type" value="Genomic_DNA"/>
</dbReference>
<name>A0A2H0R5R3_9BACT</name>
<gene>
    <name evidence="1" type="ORF">COV30_01580</name>
</gene>
<reference evidence="1 2" key="1">
    <citation type="submission" date="2017-09" db="EMBL/GenBank/DDBJ databases">
        <title>Depth-based differentiation of microbial function through sediment-hosted aquifers and enrichment of novel symbionts in the deep terrestrial subsurface.</title>
        <authorList>
            <person name="Probst A.J."/>
            <person name="Ladd B."/>
            <person name="Jarett J.K."/>
            <person name="Geller-Mcgrath D.E."/>
            <person name="Sieber C.M."/>
            <person name="Emerson J.B."/>
            <person name="Anantharaman K."/>
            <person name="Thomas B.C."/>
            <person name="Malmstrom R."/>
            <person name="Stieglmeier M."/>
            <person name="Klingl A."/>
            <person name="Woyke T."/>
            <person name="Ryan C.M."/>
            <person name="Banfield J.F."/>
        </authorList>
    </citation>
    <scope>NUCLEOTIDE SEQUENCE [LARGE SCALE GENOMIC DNA]</scope>
    <source>
        <strain evidence="1">CG10_big_fil_rev_8_21_14_0_10_37_15</strain>
    </source>
</reference>
<evidence type="ECO:0000313" key="1">
    <source>
        <dbReference type="EMBL" id="PIR41862.1"/>
    </source>
</evidence>
<evidence type="ECO:0000313" key="2">
    <source>
        <dbReference type="Proteomes" id="UP000230208"/>
    </source>
</evidence>